<evidence type="ECO:0000313" key="1">
    <source>
        <dbReference type="EMBL" id="KAI8434094.1"/>
    </source>
</evidence>
<dbReference type="EMBL" id="CM046121">
    <property type="protein sequence ID" value="KAI8434094.1"/>
    <property type="molecule type" value="Genomic_DNA"/>
</dbReference>
<dbReference type="Proteomes" id="UP001064048">
    <property type="component" value="Chromosome 21"/>
</dbReference>
<organism evidence="1 2">
    <name type="scientific">Choristoneura fumiferana</name>
    <name type="common">Spruce budworm moth</name>
    <name type="synonym">Archips fumiferana</name>
    <dbReference type="NCBI Taxonomy" id="7141"/>
    <lineage>
        <taxon>Eukaryota</taxon>
        <taxon>Metazoa</taxon>
        <taxon>Ecdysozoa</taxon>
        <taxon>Arthropoda</taxon>
        <taxon>Hexapoda</taxon>
        <taxon>Insecta</taxon>
        <taxon>Pterygota</taxon>
        <taxon>Neoptera</taxon>
        <taxon>Endopterygota</taxon>
        <taxon>Lepidoptera</taxon>
        <taxon>Glossata</taxon>
        <taxon>Ditrysia</taxon>
        <taxon>Tortricoidea</taxon>
        <taxon>Tortricidae</taxon>
        <taxon>Tortricinae</taxon>
        <taxon>Choristoneura</taxon>
    </lineage>
</organism>
<protein>
    <submittedName>
        <fullName evidence="1">Uncharacterized protein</fullName>
    </submittedName>
</protein>
<sequence>MASNIRHIYNTVDENCLRHIRTIYELSLSVDKIITSNLRTATIETRPAKSNGLWCFTLLPVILFLYTKLYDVPQLYRLATFLSIGLSCYCILFILFMSVSCLVLRDSLWGGCLPSGLIGSLLVYCYVREDMLFAAIFTLPPTFIFNEVLRRSLAYPKTFTIGEAMIVAQAVVISSTVVVANYTWYLSEDVKMDLINVAIVTVLSTVGLIVTALCHLKQEQRTLVVLGQFIGAAAVLELVELHVLLGGDCLPRLLYFIFMNQKRRQLIGFWLFLVIVAVILLYIRTNMAVKATTTTRKAFHIMAAFVFASGVLYDISLIKLAAGLGLGLLILVEALRLSKIEPISSALQSAFLIYSDEKDCGAFAMTPIYLYLGLAGPLWLVPPGAPALQRLAGVLAAGVGDSAASWFGSRYGERLWPGSNRTMEGTLFNILSQIVTVYGLVTFDFLDQEHTLFRTVVAATASSLVEAKTEQVDNLILPLVTLIAFQATYLFC</sequence>
<evidence type="ECO:0000313" key="2">
    <source>
        <dbReference type="Proteomes" id="UP001064048"/>
    </source>
</evidence>
<keyword evidence="2" id="KW-1185">Reference proteome</keyword>
<accession>A0ACC0KCL1</accession>
<name>A0ACC0KCL1_CHOFU</name>
<comment type="caution">
    <text evidence="1">The sequence shown here is derived from an EMBL/GenBank/DDBJ whole genome shotgun (WGS) entry which is preliminary data.</text>
</comment>
<reference evidence="1 2" key="1">
    <citation type="journal article" date="2022" name="Genome Biol. Evol.">
        <title>The Spruce Budworm Genome: Reconstructing the Evolutionary History of Antifreeze Proteins.</title>
        <authorList>
            <person name="Beliveau C."/>
            <person name="Gagne P."/>
            <person name="Picq S."/>
            <person name="Vernygora O."/>
            <person name="Keeling C.I."/>
            <person name="Pinkney K."/>
            <person name="Doucet D."/>
            <person name="Wen F."/>
            <person name="Johnston J.S."/>
            <person name="Maaroufi H."/>
            <person name="Boyle B."/>
            <person name="Laroche J."/>
            <person name="Dewar K."/>
            <person name="Juretic N."/>
            <person name="Blackburn G."/>
            <person name="Nisole A."/>
            <person name="Brunet B."/>
            <person name="Brandao M."/>
            <person name="Lumley L."/>
            <person name="Duan J."/>
            <person name="Quan G."/>
            <person name="Lucarotti C.J."/>
            <person name="Roe A.D."/>
            <person name="Sperling F.A.H."/>
            <person name="Levesque R.C."/>
            <person name="Cusson M."/>
        </authorList>
    </citation>
    <scope>NUCLEOTIDE SEQUENCE [LARGE SCALE GENOMIC DNA]</scope>
    <source>
        <strain evidence="1">Glfc:IPQL:Cfum</strain>
    </source>
</reference>
<proteinExistence type="predicted"/>
<gene>
    <name evidence="1" type="ORF">MSG28_012239</name>
</gene>